<evidence type="ECO:0000256" key="6">
    <source>
        <dbReference type="SAM" id="MobiDB-lite"/>
    </source>
</evidence>
<feature type="compositionally biased region" description="Basic and acidic residues" evidence="6">
    <location>
        <begin position="1425"/>
        <end position="1438"/>
    </location>
</feature>
<evidence type="ECO:0000256" key="4">
    <source>
        <dbReference type="ARBA" id="ARBA00023163"/>
    </source>
</evidence>
<keyword evidence="5" id="KW-0539">Nucleus</keyword>
<feature type="compositionally biased region" description="Polar residues" evidence="6">
    <location>
        <begin position="1536"/>
        <end position="1553"/>
    </location>
</feature>
<accession>A0A8H5HSC7</accession>
<dbReference type="OrthoDB" id="20886at2759"/>
<sequence length="1756" mass="187841">MPGSASDSFDTLSTPSSSPPPTLAAPSIAVFRTLQNSLSGSTSMPEISEATKTQSAAKPARPLSPTEKFPDMAKAEKAPTTGLTDSTGLNSDSELSELTEEEQDSEKPAKSKHKQKQKKTASPETTNSASTSTSRNDSSSSSRRGRGLPPRRGRKKRGTLVPAPMWGWAVYGGDEDQGPGGGAEAEEQVQNPLDVLTSAALGRQKSDSEETETVDVLHASRGGDGDITRPTVGSFTSSRVPSPDSLASSRPSPGPIAPRQRHQNSHKSTAIVYKENSDSATEDEDDNTEDESIPLAPVSKSRTKPNLRIDASAQLPLHSQYPPPSAASANMKSPRTPASTSPFVSRPHSSYPATLGTRPSTSANTVSAVSHIPAATKTRPARGGRGRGRGRGRGGRGRGAGARNQRAQVIEEPGVDLNKLPPTREDAENSTAVNDADVMDVDGKAVDVESEDERMSTALDAPSALLALADTAVDAQISKPKSRSEYERQLVPNTSHANVPSDASDEEVDEGDDDEKEGEDEKEDDQVDEDDDDKEEDELEKEEKEDVDVDASDKEDGDLSDKEDVDEDRSDKEEGDVDVSDKDDEDDEEEEKSKRKRAVDVDEDKDSNIDGEEKSDRDSNVDPDEDPDAYLEEEDTDLQPAHRVEALEFLARIEMKFALLREKVYVEKMEELAWEESLVGNGTHPELLFIQTELSRRKNKRLELAKRKCDYEITNITKKRRIDEDSVWGTWKIQRDQLQTDLIAENNRKRRKLEREKRANDRPQPRRRIPPPLDPHLALSLPPPPTLRQMVDSLPFPFDNDKSTLGKAKGHNTQYSANDGNPVNGISAKSGRTNPRANGVLSQSSSLGLGLQSTLVVYPELSTLSSAEVQSDMERLQNGTTRRATAGNQGPFIPIGMNVERIGSIPSGMSMGMERMSANIGMNSSNGMPGTMGPYDQHLMHSNMPLGSGHALIGSHGQHVQHIQHAPGNRVGAGLPSHSHSLAPREPQPHPQSQIHPHSHPLPASHGSHGHSGPSRRIISGPGGPGTTSTPGLPSSYEQHGPGGPPPPPMMGVGGSGSGSGSGSVSAPRLGSEMGFRPGSSGGLIADRERERAGGSRSFYPPHIHAHPASMGVERNERADRERAGDFVMNGLGLSHPPPRPPSTAALSSSISASGLNHNTHGRQVSASPYFGPRAEAAAQAQAQAQAQAHAQQSVMGPAQALNSASPSAVPSSSSSSAAPPPVTRRRSLSPTTTVTPGVGIGPNGTGAKGNGQWMGTGMGMGGFGGGWEEEERERMHKEGRDIREGSSRDARDFRDSERDRDRDRDREPHNLIQHRHVRSDQQYSPPHQHQHARPKSAGGASPHIQSHSLSHPAHSALPHSTHPNQSNQAPHHHHHARPHHHHIVHHHHSSVVGSAGGMRSASTSPTAVRGHSLSPKMTRGEQNITEREREREFRENENGGTSGNSNPPRAPAAHRHPSADVINPNSSSNSTSPIVMKPKVHLPLSPSVSGRDTRRTSGGNGSDLGVRLPPSAPRAMILDERERERERENRDRMSHSSGAGPSVQLTSNGAGISSTSSSQPSSWNAVDRDNPYRPDSMHRTSPNHSRVSSSLPSAASGTSSSMTRIKNLPPRPNSPAVSTNTSSSSLLRPSRMRSPPRHRSPPPPQTKSIFHGAKPLSLSTASLPPNSKPATVPVSTPTTSTSASISTGYIVSGSEAIAKPHSPATSKLPPSQGGGLGFNSILSSTSVPTAAKNVDSTSTTNGTSLPRHMDVDRKS</sequence>
<keyword evidence="3" id="KW-0805">Transcription regulation</keyword>
<gene>
    <name evidence="7" type="ORF">D9757_004833</name>
</gene>
<feature type="compositionally biased region" description="Basic residues" evidence="6">
    <location>
        <begin position="1631"/>
        <end position="1641"/>
    </location>
</feature>
<comment type="caution">
    <text evidence="7">The sequence shown here is derived from an EMBL/GenBank/DDBJ whole genome shotgun (WGS) entry which is preliminary data.</text>
</comment>
<feature type="compositionally biased region" description="Low complexity" evidence="6">
    <location>
        <begin position="1615"/>
        <end position="1630"/>
    </location>
</feature>
<feature type="compositionally biased region" description="Basic and acidic residues" evidence="6">
    <location>
        <begin position="606"/>
        <end position="620"/>
    </location>
</feature>
<feature type="compositionally biased region" description="Polar residues" evidence="6">
    <location>
        <begin position="327"/>
        <end position="368"/>
    </location>
</feature>
<dbReference type="Proteomes" id="UP000518752">
    <property type="component" value="Unassembled WGS sequence"/>
</dbReference>
<organism evidence="7 8">
    <name type="scientific">Collybiopsis confluens</name>
    <dbReference type="NCBI Taxonomy" id="2823264"/>
    <lineage>
        <taxon>Eukaryota</taxon>
        <taxon>Fungi</taxon>
        <taxon>Dikarya</taxon>
        <taxon>Basidiomycota</taxon>
        <taxon>Agaricomycotina</taxon>
        <taxon>Agaricomycetes</taxon>
        <taxon>Agaricomycetidae</taxon>
        <taxon>Agaricales</taxon>
        <taxon>Marasmiineae</taxon>
        <taxon>Omphalotaceae</taxon>
        <taxon>Collybiopsis</taxon>
    </lineage>
</organism>
<feature type="region of interest" description="Disordered" evidence="6">
    <location>
        <begin position="1700"/>
        <end position="1756"/>
    </location>
</feature>
<feature type="compositionally biased region" description="Acidic residues" evidence="6">
    <location>
        <begin position="280"/>
        <end position="292"/>
    </location>
</feature>
<evidence type="ECO:0000256" key="1">
    <source>
        <dbReference type="ARBA" id="ARBA00004123"/>
    </source>
</evidence>
<feature type="compositionally biased region" description="Basic and acidic residues" evidence="6">
    <location>
        <begin position="68"/>
        <end position="77"/>
    </location>
</feature>
<feature type="compositionally biased region" description="Gly residues" evidence="6">
    <location>
        <begin position="1052"/>
        <end position="1062"/>
    </location>
</feature>
<feature type="compositionally biased region" description="Basic residues" evidence="6">
    <location>
        <begin position="1371"/>
        <end position="1390"/>
    </location>
</feature>
<feature type="region of interest" description="Disordered" evidence="6">
    <location>
        <begin position="1"/>
        <end position="458"/>
    </location>
</feature>
<feature type="region of interest" description="Disordered" evidence="6">
    <location>
        <begin position="801"/>
        <end position="828"/>
    </location>
</feature>
<evidence type="ECO:0000256" key="5">
    <source>
        <dbReference type="ARBA" id="ARBA00023242"/>
    </source>
</evidence>
<feature type="region of interest" description="Disordered" evidence="6">
    <location>
        <begin position="946"/>
        <end position="1107"/>
    </location>
</feature>
<feature type="compositionally biased region" description="Acidic residues" evidence="6">
    <location>
        <begin position="94"/>
        <end position="104"/>
    </location>
</feature>
<feature type="compositionally biased region" description="Polar residues" evidence="6">
    <location>
        <begin position="1"/>
        <end position="10"/>
    </location>
</feature>
<feature type="compositionally biased region" description="Basic residues" evidence="6">
    <location>
        <begin position="143"/>
        <end position="158"/>
    </location>
</feature>
<feature type="compositionally biased region" description="Low complexity" evidence="6">
    <location>
        <begin position="1464"/>
        <end position="1474"/>
    </location>
</feature>
<feature type="compositionally biased region" description="Basic and acidic residues" evidence="6">
    <location>
        <begin position="551"/>
        <end position="562"/>
    </location>
</feature>
<feature type="compositionally biased region" description="Polar residues" evidence="6">
    <location>
        <begin position="811"/>
        <end position="821"/>
    </location>
</feature>
<name>A0A8H5HSC7_9AGAR</name>
<keyword evidence="8" id="KW-1185">Reference proteome</keyword>
<evidence type="ECO:0000313" key="7">
    <source>
        <dbReference type="EMBL" id="KAF5388617.1"/>
    </source>
</evidence>
<evidence type="ECO:0000256" key="2">
    <source>
        <dbReference type="ARBA" id="ARBA00022491"/>
    </source>
</evidence>
<feature type="compositionally biased region" description="Gly residues" evidence="6">
    <location>
        <begin position="1239"/>
        <end position="1267"/>
    </location>
</feature>
<feature type="compositionally biased region" description="Polar residues" evidence="6">
    <location>
        <begin position="1155"/>
        <end position="1167"/>
    </location>
</feature>
<feature type="compositionally biased region" description="Low complexity" evidence="6">
    <location>
        <begin position="991"/>
        <end position="1020"/>
    </location>
</feature>
<dbReference type="GO" id="GO:0010468">
    <property type="term" value="P:regulation of gene expression"/>
    <property type="evidence" value="ECO:0007669"/>
    <property type="project" value="UniProtKB-ARBA"/>
</dbReference>
<dbReference type="EMBL" id="JAACJN010000028">
    <property type="protein sequence ID" value="KAF5388617.1"/>
    <property type="molecule type" value="Genomic_DNA"/>
</dbReference>
<feature type="compositionally biased region" description="Basic and acidic residues" evidence="6">
    <location>
        <begin position="1273"/>
        <end position="1310"/>
    </location>
</feature>
<feature type="compositionally biased region" description="Polar residues" evidence="6">
    <location>
        <begin position="1721"/>
        <end position="1745"/>
    </location>
</feature>
<keyword evidence="4" id="KW-0804">Transcription</keyword>
<feature type="compositionally biased region" description="Basic and acidic residues" evidence="6">
    <location>
        <begin position="1567"/>
        <end position="1579"/>
    </location>
</feature>
<feature type="compositionally biased region" description="Basic residues" evidence="6">
    <location>
        <begin position="110"/>
        <end position="119"/>
    </location>
</feature>
<feature type="compositionally biased region" description="Basic residues" evidence="6">
    <location>
        <begin position="379"/>
        <end position="396"/>
    </location>
</feature>
<feature type="compositionally biased region" description="Acidic residues" evidence="6">
    <location>
        <begin position="503"/>
        <end position="550"/>
    </location>
</feature>
<evidence type="ECO:0000313" key="8">
    <source>
        <dbReference type="Proteomes" id="UP000518752"/>
    </source>
</evidence>
<feature type="compositionally biased region" description="Low complexity" evidence="6">
    <location>
        <begin position="120"/>
        <end position="142"/>
    </location>
</feature>
<feature type="compositionally biased region" description="Low complexity" evidence="6">
    <location>
        <begin position="1347"/>
        <end position="1364"/>
    </location>
</feature>
<feature type="compositionally biased region" description="Low complexity" evidence="6">
    <location>
        <begin position="1175"/>
        <end position="1193"/>
    </location>
</feature>
<dbReference type="SMART" id="SM01401">
    <property type="entry name" value="Sds3"/>
    <property type="match status" value="1"/>
</dbReference>
<dbReference type="InterPro" id="IPR013907">
    <property type="entry name" value="Sds3"/>
</dbReference>
<feature type="compositionally biased region" description="Low complexity" evidence="6">
    <location>
        <begin position="1143"/>
        <end position="1154"/>
    </location>
</feature>
<feature type="compositionally biased region" description="Polar residues" evidence="6">
    <location>
        <begin position="81"/>
        <end position="90"/>
    </location>
</feature>
<feature type="compositionally biased region" description="Low complexity" evidence="6">
    <location>
        <begin position="1027"/>
        <end position="1036"/>
    </location>
</feature>
<feature type="compositionally biased region" description="Low complexity" evidence="6">
    <location>
        <begin position="1554"/>
        <end position="1563"/>
    </location>
</feature>
<comment type="subcellular location">
    <subcellularLocation>
        <location evidence="1">Nucleus</location>
    </subcellularLocation>
</comment>
<keyword evidence="2" id="KW-0678">Repressor</keyword>
<feature type="compositionally biased region" description="Low complexity" evidence="6">
    <location>
        <begin position="1669"/>
        <end position="1685"/>
    </location>
</feature>
<feature type="compositionally biased region" description="Basic and acidic residues" evidence="6">
    <location>
        <begin position="1518"/>
        <end position="1535"/>
    </location>
</feature>
<feature type="compositionally biased region" description="Polar residues" evidence="6">
    <location>
        <begin position="33"/>
        <end position="56"/>
    </location>
</feature>
<feature type="compositionally biased region" description="Low complexity" evidence="6">
    <location>
        <begin position="1204"/>
        <end position="1218"/>
    </location>
</feature>
<dbReference type="Pfam" id="PF08598">
    <property type="entry name" value="Sds3"/>
    <property type="match status" value="1"/>
</dbReference>
<feature type="region of interest" description="Disordered" evidence="6">
    <location>
        <begin position="475"/>
        <end position="635"/>
    </location>
</feature>
<dbReference type="GO" id="GO:0005654">
    <property type="term" value="C:nucleoplasm"/>
    <property type="evidence" value="ECO:0007669"/>
    <property type="project" value="UniProtKB-ARBA"/>
</dbReference>
<feature type="compositionally biased region" description="Basic and acidic residues" evidence="6">
    <location>
        <begin position="753"/>
        <end position="764"/>
    </location>
</feature>
<feature type="region of interest" description="Disordered" evidence="6">
    <location>
        <begin position="1128"/>
        <end position="1685"/>
    </location>
</feature>
<dbReference type="PANTHER" id="PTHR21964">
    <property type="entry name" value="BREAST CANCER METASTASIS-SUPPRESSOR 1"/>
    <property type="match status" value="1"/>
</dbReference>
<feature type="compositionally biased region" description="Low complexity" evidence="6">
    <location>
        <begin position="1586"/>
        <end position="1602"/>
    </location>
</feature>
<protein>
    <submittedName>
        <fullName evidence="7">Uncharacterized protein</fullName>
    </submittedName>
</protein>
<evidence type="ECO:0000256" key="3">
    <source>
        <dbReference type="ARBA" id="ARBA00023015"/>
    </source>
</evidence>
<feature type="compositionally biased region" description="Polar residues" evidence="6">
    <location>
        <begin position="231"/>
        <end position="251"/>
    </location>
</feature>
<feature type="compositionally biased region" description="Acidic residues" evidence="6">
    <location>
        <begin position="563"/>
        <end position="590"/>
    </location>
</feature>
<feature type="compositionally biased region" description="Acidic residues" evidence="6">
    <location>
        <begin position="621"/>
        <end position="635"/>
    </location>
</feature>
<reference evidence="7 8" key="1">
    <citation type="journal article" date="2020" name="ISME J.">
        <title>Uncovering the hidden diversity of litter-decomposition mechanisms in mushroom-forming fungi.</title>
        <authorList>
            <person name="Floudas D."/>
            <person name="Bentzer J."/>
            <person name="Ahren D."/>
            <person name="Johansson T."/>
            <person name="Persson P."/>
            <person name="Tunlid A."/>
        </authorList>
    </citation>
    <scope>NUCLEOTIDE SEQUENCE [LARGE SCALE GENOMIC DNA]</scope>
    <source>
        <strain evidence="7 8">CBS 406.79</strain>
    </source>
</reference>
<proteinExistence type="predicted"/>
<feature type="region of interest" description="Disordered" evidence="6">
    <location>
        <begin position="746"/>
        <end position="787"/>
    </location>
</feature>